<evidence type="ECO:0000313" key="9">
    <source>
        <dbReference type="Proteomes" id="UP000078512"/>
    </source>
</evidence>
<evidence type="ECO:0000256" key="7">
    <source>
        <dbReference type="SAM" id="SignalP"/>
    </source>
</evidence>
<evidence type="ECO:0000256" key="3">
    <source>
        <dbReference type="ARBA" id="ARBA00022989"/>
    </source>
</evidence>
<feature type="signal peptide" evidence="7">
    <location>
        <begin position="1"/>
        <end position="23"/>
    </location>
</feature>
<dbReference type="GO" id="GO:0016020">
    <property type="term" value="C:membrane"/>
    <property type="evidence" value="ECO:0007669"/>
    <property type="project" value="UniProtKB-SubCell"/>
</dbReference>
<evidence type="ECO:0008006" key="10">
    <source>
        <dbReference type="Google" id="ProtNLM"/>
    </source>
</evidence>
<keyword evidence="9" id="KW-1185">Reference proteome</keyword>
<sequence length="516" mass="56176">MVSSRWVLSLAAAVLLQTVTGQAQQPFQPLGNAEMAYASIPDKTLYIQGGFNLNFTNEFYSLDLTQDSWSVSSPPWKNHTAPTIILTPTSRASISKGMTVTKDQKRLVIWAEPGVFWMDFATGFWQSKAMGDATTSATMRYNYRRAATDGDTGLIYIPGGANQGSKMVVLDPETFTMTTVDMPLELLPVNIGLYGWVWSDLRKSFLLLGGELLDVNNNPTVSQNIDAFLEYFPGNKTWASLATNGAGLPRISRHCMVQGYGGRKIVLYGGHEWNQGLQQLRGLIFVLDVPTMTWTQGDPINPLYASADSTCTLTGTNFISWGGSQMATNKQVLATPVIFDVEKRKWIGQFQKQAYPPPSSTTSTSPTSPSTSTSSPTSPDSKGSNVAAIAGGCAGAVVMLGLVGFAFWMRQRRKKAAYASVATNGGASDVAGAGSPQAPNMYNSNTQQDYFKKEPESGRGPYGHYQDGYVSSLNVRDPPTVQTIPVRSPQQIVDGYHEFPNDNIQRHPQATPDAFY</sequence>
<organism evidence="8 9">
    <name type="scientific">Linnemannia elongata AG-77</name>
    <dbReference type="NCBI Taxonomy" id="1314771"/>
    <lineage>
        <taxon>Eukaryota</taxon>
        <taxon>Fungi</taxon>
        <taxon>Fungi incertae sedis</taxon>
        <taxon>Mucoromycota</taxon>
        <taxon>Mortierellomycotina</taxon>
        <taxon>Mortierellomycetes</taxon>
        <taxon>Mortierellales</taxon>
        <taxon>Mortierellaceae</taxon>
        <taxon>Linnemannia</taxon>
    </lineage>
</organism>
<dbReference type="InterPro" id="IPR051694">
    <property type="entry name" value="Immunoregulatory_rcpt-like"/>
</dbReference>
<dbReference type="PANTHER" id="PTHR15549:SF27">
    <property type="entry name" value="CHITIN-BINDING TYPE-1 DOMAIN-CONTAINING PROTEIN"/>
    <property type="match status" value="1"/>
</dbReference>
<dbReference type="GO" id="GO:0071944">
    <property type="term" value="C:cell periphery"/>
    <property type="evidence" value="ECO:0007669"/>
    <property type="project" value="UniProtKB-ARBA"/>
</dbReference>
<proteinExistence type="predicted"/>
<evidence type="ECO:0000256" key="6">
    <source>
        <dbReference type="SAM" id="Phobius"/>
    </source>
</evidence>
<feature type="compositionally biased region" description="Low complexity" evidence="5">
    <location>
        <begin position="360"/>
        <end position="379"/>
    </location>
</feature>
<feature type="chain" id="PRO_5008276047" description="Galactose oxidase" evidence="7">
    <location>
        <begin position="24"/>
        <end position="516"/>
    </location>
</feature>
<evidence type="ECO:0000256" key="1">
    <source>
        <dbReference type="ARBA" id="ARBA00004167"/>
    </source>
</evidence>
<dbReference type="Proteomes" id="UP000078512">
    <property type="component" value="Unassembled WGS sequence"/>
</dbReference>
<dbReference type="PANTHER" id="PTHR15549">
    <property type="entry name" value="PAIRED IMMUNOGLOBULIN-LIKE TYPE 2 RECEPTOR"/>
    <property type="match status" value="1"/>
</dbReference>
<dbReference type="AlphaFoldDB" id="A0A197JL95"/>
<dbReference type="Gene3D" id="2.120.10.80">
    <property type="entry name" value="Kelch-type beta propeller"/>
    <property type="match status" value="1"/>
</dbReference>
<keyword evidence="3 6" id="KW-1133">Transmembrane helix</keyword>
<feature type="region of interest" description="Disordered" evidence="5">
    <location>
        <begin position="425"/>
        <end position="445"/>
    </location>
</feature>
<reference evidence="8 9" key="1">
    <citation type="submission" date="2016-05" db="EMBL/GenBank/DDBJ databases">
        <title>Genome sequencing reveals origins of a unique bacterial endosymbiosis in the earliest lineages of terrestrial Fungi.</title>
        <authorList>
            <consortium name="DOE Joint Genome Institute"/>
            <person name="Uehling J."/>
            <person name="Gryganskyi A."/>
            <person name="Hameed K."/>
            <person name="Tschaplinski T."/>
            <person name="Misztal P."/>
            <person name="Wu S."/>
            <person name="Desiro A."/>
            <person name="Vande Pol N."/>
            <person name="Du Z.-Y."/>
            <person name="Zienkiewicz A."/>
            <person name="Zienkiewicz K."/>
            <person name="Morin E."/>
            <person name="Tisserant E."/>
            <person name="Splivallo R."/>
            <person name="Hainaut M."/>
            <person name="Henrissat B."/>
            <person name="Ohm R."/>
            <person name="Kuo A."/>
            <person name="Yan J."/>
            <person name="Lipzen A."/>
            <person name="Nolan M."/>
            <person name="Labutti K."/>
            <person name="Barry K."/>
            <person name="Goldstein A."/>
            <person name="Labbe J."/>
            <person name="Schadt C."/>
            <person name="Tuskan G."/>
            <person name="Grigoriev I."/>
            <person name="Martin F."/>
            <person name="Vilgalys R."/>
            <person name="Bonito G."/>
        </authorList>
    </citation>
    <scope>NUCLEOTIDE SEQUENCE [LARGE SCALE GENOMIC DNA]</scope>
    <source>
        <strain evidence="8 9">AG-77</strain>
    </source>
</reference>
<evidence type="ECO:0000256" key="5">
    <source>
        <dbReference type="SAM" id="MobiDB-lite"/>
    </source>
</evidence>
<dbReference type="Gene3D" id="1.20.5.510">
    <property type="entry name" value="Single helix bin"/>
    <property type="match status" value="1"/>
</dbReference>
<keyword evidence="4 6" id="KW-0472">Membrane</keyword>
<keyword evidence="7" id="KW-0732">Signal</keyword>
<evidence type="ECO:0000256" key="4">
    <source>
        <dbReference type="ARBA" id="ARBA00023136"/>
    </source>
</evidence>
<dbReference type="EMBL" id="KV442072">
    <property type="protein sequence ID" value="OAQ25920.1"/>
    <property type="molecule type" value="Genomic_DNA"/>
</dbReference>
<keyword evidence="2 6" id="KW-0812">Transmembrane</keyword>
<dbReference type="InterPro" id="IPR015915">
    <property type="entry name" value="Kelch-typ_b-propeller"/>
</dbReference>
<dbReference type="OrthoDB" id="432528at2759"/>
<protein>
    <recommendedName>
        <fullName evidence="10">Galactose oxidase</fullName>
    </recommendedName>
</protein>
<accession>A0A197JL95</accession>
<name>A0A197JL95_9FUNG</name>
<comment type="subcellular location">
    <subcellularLocation>
        <location evidence="1">Membrane</location>
        <topology evidence="1">Single-pass membrane protein</topology>
    </subcellularLocation>
</comment>
<evidence type="ECO:0000313" key="8">
    <source>
        <dbReference type="EMBL" id="OAQ25920.1"/>
    </source>
</evidence>
<feature type="transmembrane region" description="Helical" evidence="6">
    <location>
        <begin position="386"/>
        <end position="408"/>
    </location>
</feature>
<feature type="region of interest" description="Disordered" evidence="5">
    <location>
        <begin position="350"/>
        <end position="384"/>
    </location>
</feature>
<gene>
    <name evidence="8" type="ORF">K457DRAFT_157845</name>
</gene>
<dbReference type="SUPFAM" id="SSF117281">
    <property type="entry name" value="Kelch motif"/>
    <property type="match status" value="1"/>
</dbReference>
<evidence type="ECO:0000256" key="2">
    <source>
        <dbReference type="ARBA" id="ARBA00022692"/>
    </source>
</evidence>